<comment type="caution">
    <text evidence="5">The sequence shown here is derived from an EMBL/GenBank/DDBJ whole genome shotgun (WGS) entry which is preliminary data.</text>
</comment>
<dbReference type="RefSeq" id="WP_186969421.1">
    <property type="nucleotide sequence ID" value="NZ_JACOPK010000003.1"/>
</dbReference>
<sequence>MSERKIKLQIKDMTKKYDNGDGVEHINLDIYEGEIVTFLGPSGCGKTTILRTIGGFLDVTSGDITIDGQSIIGLPPEKRPTAMVFQSYNLWPHMTIYENLAFGLKLRKVPKAEIDADIKKMLALVSMSGCEKKYPNQMSGGQQQRIAIARSLLLKPSLLLLDEPFSALDAKIRQQMREELKKIQSDLGITVVFVTHDQEEAMSLSHRIVVMNKGKFEQIGTPTEIYDKPATRHVASFIGEMNFIDKGDKTIAVRPEDVTVSIDGSGDFTGTVRTIMVLGHYVVVNVQHGENVIKCFVDRDISEKLSVGQSVGMHIGKHTVFDK</sequence>
<evidence type="ECO:0000313" key="5">
    <source>
        <dbReference type="EMBL" id="MBC5695127.1"/>
    </source>
</evidence>
<feature type="domain" description="ABC transporter" evidence="4">
    <location>
        <begin position="8"/>
        <end position="238"/>
    </location>
</feature>
<proteinExistence type="predicted"/>
<accession>A0ABR7GLD5</accession>
<dbReference type="Pfam" id="PF00005">
    <property type="entry name" value="ABC_tran"/>
    <property type="match status" value="1"/>
</dbReference>
<dbReference type="Gene3D" id="3.40.50.300">
    <property type="entry name" value="P-loop containing nucleotide triphosphate hydrolases"/>
    <property type="match status" value="1"/>
</dbReference>
<protein>
    <submittedName>
        <fullName evidence="5">ABC transporter ATP-binding protein</fullName>
    </submittedName>
</protein>
<dbReference type="SUPFAM" id="SSF52540">
    <property type="entry name" value="P-loop containing nucleoside triphosphate hydrolases"/>
    <property type="match status" value="1"/>
</dbReference>
<dbReference type="Proteomes" id="UP000641741">
    <property type="component" value="Unassembled WGS sequence"/>
</dbReference>
<dbReference type="InterPro" id="IPR008995">
    <property type="entry name" value="Mo/tungstate-bd_C_term_dom"/>
</dbReference>
<evidence type="ECO:0000256" key="3">
    <source>
        <dbReference type="ARBA" id="ARBA00022840"/>
    </source>
</evidence>
<keyword evidence="6" id="KW-1185">Reference proteome</keyword>
<dbReference type="Gene3D" id="2.40.50.100">
    <property type="match status" value="1"/>
</dbReference>
<keyword evidence="3 5" id="KW-0067">ATP-binding</keyword>
<evidence type="ECO:0000259" key="4">
    <source>
        <dbReference type="PROSITE" id="PS50893"/>
    </source>
</evidence>
<dbReference type="PROSITE" id="PS50893">
    <property type="entry name" value="ABC_TRANSPORTER_2"/>
    <property type="match status" value="1"/>
</dbReference>
<name>A0ABR7GLD5_9FIRM</name>
<dbReference type="EMBL" id="JACOPK010000003">
    <property type="protein sequence ID" value="MBC5695127.1"/>
    <property type="molecule type" value="Genomic_DNA"/>
</dbReference>
<evidence type="ECO:0000256" key="1">
    <source>
        <dbReference type="ARBA" id="ARBA00022448"/>
    </source>
</evidence>
<dbReference type="InterPro" id="IPR017871">
    <property type="entry name" value="ABC_transporter-like_CS"/>
</dbReference>
<dbReference type="PANTHER" id="PTHR42781">
    <property type="entry name" value="SPERMIDINE/PUTRESCINE IMPORT ATP-BINDING PROTEIN POTA"/>
    <property type="match status" value="1"/>
</dbReference>
<dbReference type="PROSITE" id="PS00211">
    <property type="entry name" value="ABC_TRANSPORTER_1"/>
    <property type="match status" value="1"/>
</dbReference>
<reference evidence="5 6" key="1">
    <citation type="submission" date="2020-08" db="EMBL/GenBank/DDBJ databases">
        <title>Genome public.</title>
        <authorList>
            <person name="Liu C."/>
            <person name="Sun Q."/>
        </authorList>
    </citation>
    <scope>NUCLEOTIDE SEQUENCE [LARGE SCALE GENOMIC DNA]</scope>
    <source>
        <strain evidence="5 6">M2</strain>
    </source>
</reference>
<dbReference type="InterPro" id="IPR027417">
    <property type="entry name" value="P-loop_NTPase"/>
</dbReference>
<dbReference type="InterPro" id="IPR050093">
    <property type="entry name" value="ABC_SmlMolc_Importer"/>
</dbReference>
<dbReference type="PANTHER" id="PTHR42781:SF4">
    <property type="entry name" value="SPERMIDINE_PUTRESCINE IMPORT ATP-BINDING PROTEIN POTA"/>
    <property type="match status" value="1"/>
</dbReference>
<dbReference type="SMART" id="SM00382">
    <property type="entry name" value="AAA"/>
    <property type="match status" value="1"/>
</dbReference>
<dbReference type="InterPro" id="IPR003439">
    <property type="entry name" value="ABC_transporter-like_ATP-bd"/>
</dbReference>
<dbReference type="SUPFAM" id="SSF50331">
    <property type="entry name" value="MOP-like"/>
    <property type="match status" value="1"/>
</dbReference>
<evidence type="ECO:0000256" key="2">
    <source>
        <dbReference type="ARBA" id="ARBA00022741"/>
    </source>
</evidence>
<gene>
    <name evidence="5" type="ORF">H8S02_04095</name>
</gene>
<dbReference type="InterPro" id="IPR012340">
    <property type="entry name" value="NA-bd_OB-fold"/>
</dbReference>
<dbReference type="InterPro" id="IPR013611">
    <property type="entry name" value="Transp-assoc_OB_typ2"/>
</dbReference>
<keyword evidence="1" id="KW-0813">Transport</keyword>
<dbReference type="InterPro" id="IPR003593">
    <property type="entry name" value="AAA+_ATPase"/>
</dbReference>
<organism evidence="5 6">
    <name type="scientific">Agathobaculum hominis</name>
    <dbReference type="NCBI Taxonomy" id="2763014"/>
    <lineage>
        <taxon>Bacteria</taxon>
        <taxon>Bacillati</taxon>
        <taxon>Bacillota</taxon>
        <taxon>Clostridia</taxon>
        <taxon>Eubacteriales</taxon>
        <taxon>Butyricicoccaceae</taxon>
        <taxon>Agathobaculum</taxon>
    </lineage>
</organism>
<keyword evidence="2" id="KW-0547">Nucleotide-binding</keyword>
<dbReference type="Gene3D" id="2.40.50.140">
    <property type="entry name" value="Nucleic acid-binding proteins"/>
    <property type="match status" value="1"/>
</dbReference>
<evidence type="ECO:0000313" key="6">
    <source>
        <dbReference type="Proteomes" id="UP000641741"/>
    </source>
</evidence>
<dbReference type="Pfam" id="PF08402">
    <property type="entry name" value="TOBE_2"/>
    <property type="match status" value="1"/>
</dbReference>
<dbReference type="GO" id="GO:0005524">
    <property type="term" value="F:ATP binding"/>
    <property type="evidence" value="ECO:0007669"/>
    <property type="project" value="UniProtKB-KW"/>
</dbReference>